<organism evidence="1 2">
    <name type="scientific">Aulographum hederae CBS 113979</name>
    <dbReference type="NCBI Taxonomy" id="1176131"/>
    <lineage>
        <taxon>Eukaryota</taxon>
        <taxon>Fungi</taxon>
        <taxon>Dikarya</taxon>
        <taxon>Ascomycota</taxon>
        <taxon>Pezizomycotina</taxon>
        <taxon>Dothideomycetes</taxon>
        <taxon>Pleosporomycetidae</taxon>
        <taxon>Aulographales</taxon>
        <taxon>Aulographaceae</taxon>
    </lineage>
</organism>
<keyword evidence="2" id="KW-1185">Reference proteome</keyword>
<evidence type="ECO:0000313" key="2">
    <source>
        <dbReference type="Proteomes" id="UP000800041"/>
    </source>
</evidence>
<proteinExistence type="predicted"/>
<dbReference type="EMBL" id="ML977149">
    <property type="protein sequence ID" value="KAF1988147.1"/>
    <property type="molecule type" value="Genomic_DNA"/>
</dbReference>
<dbReference type="OrthoDB" id="5342588at2759"/>
<sequence>MADFAIDRIANSAVQLVQLQPLQHQNEVANAWILGTTIIVDAVKVCLDELDMIEASMHDFIRLEYSWSTVQSSVEAAIAALRASSTSWLWIRRRPSGRSCILTAPSTT</sequence>
<dbReference type="Proteomes" id="UP000800041">
    <property type="component" value="Unassembled WGS sequence"/>
</dbReference>
<gene>
    <name evidence="1" type="ORF">K402DRAFT_391917</name>
</gene>
<accession>A0A6G1H518</accession>
<dbReference type="AlphaFoldDB" id="A0A6G1H518"/>
<name>A0A6G1H518_9PEZI</name>
<protein>
    <submittedName>
        <fullName evidence="1">Uncharacterized protein</fullName>
    </submittedName>
</protein>
<evidence type="ECO:0000313" key="1">
    <source>
        <dbReference type="EMBL" id="KAF1988147.1"/>
    </source>
</evidence>
<reference evidence="1" key="1">
    <citation type="journal article" date="2020" name="Stud. Mycol.">
        <title>101 Dothideomycetes genomes: a test case for predicting lifestyles and emergence of pathogens.</title>
        <authorList>
            <person name="Haridas S."/>
            <person name="Albert R."/>
            <person name="Binder M."/>
            <person name="Bloem J."/>
            <person name="Labutti K."/>
            <person name="Salamov A."/>
            <person name="Andreopoulos B."/>
            <person name="Baker S."/>
            <person name="Barry K."/>
            <person name="Bills G."/>
            <person name="Bluhm B."/>
            <person name="Cannon C."/>
            <person name="Castanera R."/>
            <person name="Culley D."/>
            <person name="Daum C."/>
            <person name="Ezra D."/>
            <person name="Gonzalez J."/>
            <person name="Henrissat B."/>
            <person name="Kuo A."/>
            <person name="Liang C."/>
            <person name="Lipzen A."/>
            <person name="Lutzoni F."/>
            <person name="Magnuson J."/>
            <person name="Mondo S."/>
            <person name="Nolan M."/>
            <person name="Ohm R."/>
            <person name="Pangilinan J."/>
            <person name="Park H.-J."/>
            <person name="Ramirez L."/>
            <person name="Alfaro M."/>
            <person name="Sun H."/>
            <person name="Tritt A."/>
            <person name="Yoshinaga Y."/>
            <person name="Zwiers L.-H."/>
            <person name="Turgeon B."/>
            <person name="Goodwin S."/>
            <person name="Spatafora J."/>
            <person name="Crous P."/>
            <person name="Grigoriev I."/>
        </authorList>
    </citation>
    <scope>NUCLEOTIDE SEQUENCE</scope>
    <source>
        <strain evidence="1">CBS 113979</strain>
    </source>
</reference>